<dbReference type="PANTHER" id="PTHR47019">
    <property type="entry name" value="LIPID II FLIPPASE MURJ"/>
    <property type="match status" value="1"/>
</dbReference>
<proteinExistence type="predicted"/>
<feature type="transmembrane region" description="Helical" evidence="9">
    <location>
        <begin position="452"/>
        <end position="475"/>
    </location>
</feature>
<feature type="transmembrane region" description="Helical" evidence="9">
    <location>
        <begin position="427"/>
        <end position="446"/>
    </location>
</feature>
<dbReference type="PRINTS" id="PR01806">
    <property type="entry name" value="VIRFACTRMVIN"/>
</dbReference>
<feature type="transmembrane region" description="Helical" evidence="9">
    <location>
        <begin position="359"/>
        <end position="382"/>
    </location>
</feature>
<dbReference type="RefSeq" id="WP_196395430.1">
    <property type="nucleotide sequence ID" value="NZ_JADNYM010000004.1"/>
</dbReference>
<evidence type="ECO:0000256" key="6">
    <source>
        <dbReference type="ARBA" id="ARBA00022989"/>
    </source>
</evidence>
<dbReference type="InterPro" id="IPR004268">
    <property type="entry name" value="MurJ"/>
</dbReference>
<feature type="region of interest" description="Disordered" evidence="8">
    <location>
        <begin position="1"/>
        <end position="22"/>
    </location>
</feature>
<sequence length="574" mass="59843">MVKQEATPAPTPLPGAGRPAAETETAARSSANMAVGTLASRVLGFIKGILLGVAVAGSQVAGIFDTANNVPNIIYLLVAGGVFNAVLVPQVIKASKQPDKGADYISRLLTLAVIVLFALTALITILAGPIMTLLTTDYSAAQLKLATAFAAFLLPQIFFYGLFALLGQVLNAHGSFRAYAWAPVVNNIVAIAGLVTFIAVAGSNAASPHSVENWTPAQTFILAGSATLGILVQSLVLLWPLKRLGLRLRPRFGWRGVGLRATGKVAAWTMGTMLVGNLTFLLIGKIATIPTGSLPDGTVPEGQGIATSFELSRATEVYILPHSVVALSIATVLFTRMARSAANKDDDGLRATLSHGLRTAGVATVFGAIALLVLCGQFGMLFSASSRHSALLIATTLAILALGSPFLSANFMMNRAFYAAENAKTPFIIQSLLVIFGIGSALLAALLPANLIIFGLALSYTLGNIVAVVVTHFFLRSRLGNYGGAAVVLAHLRFLGAAVIAGIIGCGVLWLLGGFSLSGFAWQSIYAAALVLAVVGLVMAAVYFVALKLLRARELNDFLDPLLQKLRGRVPGLG</sequence>
<feature type="transmembrane region" description="Helical" evidence="9">
    <location>
        <begin position="318"/>
        <end position="338"/>
    </location>
</feature>
<dbReference type="AlphaFoldDB" id="A0A931CP80"/>
<comment type="caution">
    <text evidence="10">The sequence shown here is derived from an EMBL/GenBank/DDBJ whole genome shotgun (WGS) entry which is preliminary data.</text>
</comment>
<accession>A0A931CP80</accession>
<evidence type="ECO:0000256" key="1">
    <source>
        <dbReference type="ARBA" id="ARBA00004651"/>
    </source>
</evidence>
<dbReference type="GO" id="GO:0009252">
    <property type="term" value="P:peptidoglycan biosynthetic process"/>
    <property type="evidence" value="ECO:0007669"/>
    <property type="project" value="UniProtKB-KW"/>
</dbReference>
<keyword evidence="7 9" id="KW-0472">Membrane</keyword>
<keyword evidence="4" id="KW-0133">Cell shape</keyword>
<feature type="transmembrane region" description="Helical" evidence="9">
    <location>
        <begin position="38"/>
        <end position="61"/>
    </location>
</feature>
<feature type="transmembrane region" description="Helical" evidence="9">
    <location>
        <begin position="146"/>
        <end position="166"/>
    </location>
</feature>
<keyword evidence="11" id="KW-1185">Reference proteome</keyword>
<feature type="transmembrane region" description="Helical" evidence="9">
    <location>
        <begin position="73"/>
        <end position="92"/>
    </location>
</feature>
<evidence type="ECO:0000256" key="7">
    <source>
        <dbReference type="ARBA" id="ARBA00023136"/>
    </source>
</evidence>
<keyword evidence="5" id="KW-0573">Peptidoglycan synthesis</keyword>
<evidence type="ECO:0000256" key="9">
    <source>
        <dbReference type="SAM" id="Phobius"/>
    </source>
</evidence>
<feature type="transmembrane region" description="Helical" evidence="9">
    <location>
        <begin position="487"/>
        <end position="513"/>
    </location>
</feature>
<evidence type="ECO:0000313" key="10">
    <source>
        <dbReference type="EMBL" id="MBG0738474.1"/>
    </source>
</evidence>
<comment type="subcellular location">
    <subcellularLocation>
        <location evidence="1">Cell membrane</location>
        <topology evidence="1">Multi-pass membrane protein</topology>
    </subcellularLocation>
</comment>
<evidence type="ECO:0000256" key="2">
    <source>
        <dbReference type="ARBA" id="ARBA00022475"/>
    </source>
</evidence>
<feature type="transmembrane region" description="Helical" evidence="9">
    <location>
        <begin position="104"/>
        <end position="126"/>
    </location>
</feature>
<name>A0A931CP80_9MICC</name>
<feature type="transmembrane region" description="Helical" evidence="9">
    <location>
        <begin position="178"/>
        <end position="200"/>
    </location>
</feature>
<evidence type="ECO:0000256" key="3">
    <source>
        <dbReference type="ARBA" id="ARBA00022692"/>
    </source>
</evidence>
<evidence type="ECO:0000256" key="5">
    <source>
        <dbReference type="ARBA" id="ARBA00022984"/>
    </source>
</evidence>
<dbReference type="PANTHER" id="PTHR47019:SF1">
    <property type="entry name" value="LIPID II FLIPPASE MURJ"/>
    <property type="match status" value="1"/>
</dbReference>
<dbReference type="GO" id="GO:0034204">
    <property type="term" value="P:lipid translocation"/>
    <property type="evidence" value="ECO:0007669"/>
    <property type="project" value="TreeGrafter"/>
</dbReference>
<dbReference type="EMBL" id="JADNYM010000004">
    <property type="protein sequence ID" value="MBG0738474.1"/>
    <property type="molecule type" value="Genomic_DNA"/>
</dbReference>
<feature type="transmembrane region" description="Helical" evidence="9">
    <location>
        <begin position="265"/>
        <end position="287"/>
    </location>
</feature>
<keyword evidence="2" id="KW-1003">Cell membrane</keyword>
<dbReference type="InterPro" id="IPR051050">
    <property type="entry name" value="Lipid_II_flippase_MurJ/MviN"/>
</dbReference>
<keyword evidence="3 9" id="KW-0812">Transmembrane</keyword>
<evidence type="ECO:0000256" key="8">
    <source>
        <dbReference type="SAM" id="MobiDB-lite"/>
    </source>
</evidence>
<dbReference type="Pfam" id="PF03023">
    <property type="entry name" value="MurJ"/>
    <property type="match status" value="1"/>
</dbReference>
<evidence type="ECO:0000313" key="11">
    <source>
        <dbReference type="Proteomes" id="UP000655366"/>
    </source>
</evidence>
<reference evidence="10 11" key="1">
    <citation type="submission" date="2020-11" db="EMBL/GenBank/DDBJ databases">
        <title>Arthrobacter antarcticus sp. nov., isolated from Antarctic Soil.</title>
        <authorList>
            <person name="Li J."/>
        </authorList>
    </citation>
    <scope>NUCLEOTIDE SEQUENCE [LARGE SCALE GENOMIC DNA]</scope>
    <source>
        <strain evidence="10 11">Z1-20</strain>
    </source>
</reference>
<gene>
    <name evidence="10" type="ORF">IV500_03405</name>
</gene>
<feature type="transmembrane region" description="Helical" evidence="9">
    <location>
        <begin position="388"/>
        <end position="407"/>
    </location>
</feature>
<feature type="transmembrane region" description="Helical" evidence="9">
    <location>
        <begin position="220"/>
        <end position="241"/>
    </location>
</feature>
<dbReference type="GO" id="GO:0015648">
    <property type="term" value="F:lipid-linked peptidoglycan transporter activity"/>
    <property type="evidence" value="ECO:0007669"/>
    <property type="project" value="TreeGrafter"/>
</dbReference>
<dbReference type="Proteomes" id="UP000655366">
    <property type="component" value="Unassembled WGS sequence"/>
</dbReference>
<dbReference type="GO" id="GO:0005886">
    <property type="term" value="C:plasma membrane"/>
    <property type="evidence" value="ECO:0007669"/>
    <property type="project" value="UniProtKB-SubCell"/>
</dbReference>
<organism evidence="10 11">
    <name type="scientific">Arthrobacter terrae</name>
    <dbReference type="NCBI Taxonomy" id="2935737"/>
    <lineage>
        <taxon>Bacteria</taxon>
        <taxon>Bacillati</taxon>
        <taxon>Actinomycetota</taxon>
        <taxon>Actinomycetes</taxon>
        <taxon>Micrococcales</taxon>
        <taxon>Micrococcaceae</taxon>
        <taxon>Arthrobacter</taxon>
    </lineage>
</organism>
<protein>
    <submittedName>
        <fullName evidence="10">Virulence factor MviN</fullName>
    </submittedName>
</protein>
<feature type="transmembrane region" description="Helical" evidence="9">
    <location>
        <begin position="525"/>
        <end position="546"/>
    </location>
</feature>
<dbReference type="GO" id="GO:0008360">
    <property type="term" value="P:regulation of cell shape"/>
    <property type="evidence" value="ECO:0007669"/>
    <property type="project" value="UniProtKB-KW"/>
</dbReference>
<evidence type="ECO:0000256" key="4">
    <source>
        <dbReference type="ARBA" id="ARBA00022960"/>
    </source>
</evidence>
<keyword evidence="6 9" id="KW-1133">Transmembrane helix</keyword>